<keyword evidence="3" id="KW-1003">Cell membrane</keyword>
<keyword evidence="5" id="KW-0769">Symport</keyword>
<dbReference type="PANTHER" id="PTHR11328">
    <property type="entry name" value="MAJOR FACILITATOR SUPERFAMILY DOMAIN-CONTAINING PROTEIN"/>
    <property type="match status" value="1"/>
</dbReference>
<accession>A0A9D1AN45</accession>
<keyword evidence="2" id="KW-0813">Transport</keyword>
<dbReference type="PANTHER" id="PTHR11328:SF24">
    <property type="entry name" value="MAJOR FACILITATOR SUPERFAMILY (MFS) PROFILE DOMAIN-CONTAINING PROTEIN"/>
    <property type="match status" value="1"/>
</dbReference>
<evidence type="ECO:0000313" key="9">
    <source>
        <dbReference type="EMBL" id="HIR46525.1"/>
    </source>
</evidence>
<dbReference type="InterPro" id="IPR039672">
    <property type="entry name" value="MFS_2"/>
</dbReference>
<feature type="transmembrane region" description="Helical" evidence="8">
    <location>
        <begin position="145"/>
        <end position="168"/>
    </location>
</feature>
<keyword evidence="6 8" id="KW-1133">Transmembrane helix</keyword>
<sequence length="445" mass="48271">MHTITKREKVTYTGSLLGQNMIYSMVTMYVMFFFTDLLHIPSESVTIIMVAASLWDAVNDILMGMIADRTRTRIGKFRPYLLAGPAFIAVVTILCFVNFGGSPAGTVAVAAISYVLWGMTYTVYDIPIWAISSVSSRNADEKNGMVTLGRIGGTLGTVIVSVGSVPLLNAFGGERSASAYTAMAAIVAISAAVLMILSGFVLRERIEPPVKGIPFRRNIHTILDNRPLKALMVSLLVVNMVNSIRQVAQMYFAVYVWGDSGYVTYIGLSLVLGMITGMALSPALIRRWDKKYLFLIACAAGAVTSFLPFVLGGGPVLGLIIIGFNFAFSGIALICSTSMLMDSIDYAEYKLGFRGEGIVFSMNTFLTKLSATLSKGILGLSMTLMGYQDNMEPNDTVRIGFSAIVFVVPAVCFLLSMAPMALYHLKPAQLESIRKELDSRRTAGK</sequence>
<reference evidence="9" key="1">
    <citation type="submission" date="2020-10" db="EMBL/GenBank/DDBJ databases">
        <authorList>
            <person name="Gilroy R."/>
        </authorList>
    </citation>
    <scope>NUCLEOTIDE SEQUENCE</scope>
    <source>
        <strain evidence="9">ChiSxjej1B13-7958</strain>
    </source>
</reference>
<feature type="transmembrane region" description="Helical" evidence="8">
    <location>
        <begin position="317"/>
        <end position="344"/>
    </location>
</feature>
<dbReference type="AlphaFoldDB" id="A0A9D1AN45"/>
<feature type="transmembrane region" description="Helical" evidence="8">
    <location>
        <begin position="223"/>
        <end position="242"/>
    </location>
</feature>
<evidence type="ECO:0000256" key="2">
    <source>
        <dbReference type="ARBA" id="ARBA00022448"/>
    </source>
</evidence>
<evidence type="ECO:0000256" key="5">
    <source>
        <dbReference type="ARBA" id="ARBA00022847"/>
    </source>
</evidence>
<evidence type="ECO:0000256" key="6">
    <source>
        <dbReference type="ARBA" id="ARBA00022989"/>
    </source>
</evidence>
<dbReference type="InterPro" id="IPR001927">
    <property type="entry name" value="Na/Gal_symport"/>
</dbReference>
<dbReference type="GO" id="GO:0005886">
    <property type="term" value="C:plasma membrane"/>
    <property type="evidence" value="ECO:0007669"/>
    <property type="project" value="UniProtKB-SubCell"/>
</dbReference>
<feature type="transmembrane region" description="Helical" evidence="8">
    <location>
        <begin position="105"/>
        <end position="124"/>
    </location>
</feature>
<keyword evidence="7 8" id="KW-0472">Membrane</keyword>
<dbReference type="NCBIfam" id="TIGR00792">
    <property type="entry name" value="gph"/>
    <property type="match status" value="1"/>
</dbReference>
<dbReference type="Proteomes" id="UP000824242">
    <property type="component" value="Unassembled WGS sequence"/>
</dbReference>
<dbReference type="GO" id="GO:0015293">
    <property type="term" value="F:symporter activity"/>
    <property type="evidence" value="ECO:0007669"/>
    <property type="project" value="UniProtKB-KW"/>
</dbReference>
<feature type="transmembrane region" description="Helical" evidence="8">
    <location>
        <begin position="399"/>
        <end position="425"/>
    </location>
</feature>
<evidence type="ECO:0000256" key="7">
    <source>
        <dbReference type="ARBA" id="ARBA00023136"/>
    </source>
</evidence>
<evidence type="ECO:0000313" key="10">
    <source>
        <dbReference type="Proteomes" id="UP000824242"/>
    </source>
</evidence>
<feature type="transmembrane region" description="Helical" evidence="8">
    <location>
        <begin position="180"/>
        <end position="202"/>
    </location>
</feature>
<feature type="transmembrane region" description="Helical" evidence="8">
    <location>
        <begin position="262"/>
        <end position="285"/>
    </location>
</feature>
<dbReference type="PROSITE" id="PS00872">
    <property type="entry name" value="NA_GALACTOSIDE_SYMP"/>
    <property type="match status" value="1"/>
</dbReference>
<dbReference type="Gene3D" id="1.20.1250.20">
    <property type="entry name" value="MFS general substrate transporter like domains"/>
    <property type="match status" value="2"/>
</dbReference>
<keyword evidence="4 8" id="KW-0812">Transmembrane</keyword>
<dbReference type="GO" id="GO:0006814">
    <property type="term" value="P:sodium ion transport"/>
    <property type="evidence" value="ECO:0007669"/>
    <property type="project" value="InterPro"/>
</dbReference>
<dbReference type="CDD" id="cd17332">
    <property type="entry name" value="MFS_MelB_like"/>
    <property type="match status" value="1"/>
</dbReference>
<organism evidence="9 10">
    <name type="scientific">Candidatus Caccousia avicola</name>
    <dbReference type="NCBI Taxonomy" id="2840721"/>
    <lineage>
        <taxon>Bacteria</taxon>
        <taxon>Bacillati</taxon>
        <taxon>Bacillota</taxon>
        <taxon>Clostridia</taxon>
        <taxon>Eubacteriales</taxon>
        <taxon>Oscillospiraceae</taxon>
        <taxon>Oscillospiraceae incertae sedis</taxon>
        <taxon>Candidatus Caccousia</taxon>
    </lineage>
</organism>
<comment type="subcellular location">
    <subcellularLocation>
        <location evidence="1">Cell membrane</location>
        <topology evidence="1">Multi-pass membrane protein</topology>
    </subcellularLocation>
</comment>
<evidence type="ECO:0000256" key="8">
    <source>
        <dbReference type="SAM" id="Phobius"/>
    </source>
</evidence>
<comment type="caution">
    <text evidence="9">The sequence shown here is derived from an EMBL/GenBank/DDBJ whole genome shotgun (WGS) entry which is preliminary data.</text>
</comment>
<dbReference type="EMBL" id="DVGZ01000026">
    <property type="protein sequence ID" value="HIR46525.1"/>
    <property type="molecule type" value="Genomic_DNA"/>
</dbReference>
<evidence type="ECO:0000256" key="4">
    <source>
        <dbReference type="ARBA" id="ARBA00022692"/>
    </source>
</evidence>
<dbReference type="Pfam" id="PF13347">
    <property type="entry name" value="MFS_2"/>
    <property type="match status" value="1"/>
</dbReference>
<dbReference type="InterPro" id="IPR018043">
    <property type="entry name" value="Na/Gal_symport_CS"/>
</dbReference>
<dbReference type="InterPro" id="IPR036259">
    <property type="entry name" value="MFS_trans_sf"/>
</dbReference>
<feature type="transmembrane region" description="Helical" evidence="8">
    <location>
        <begin position="21"/>
        <end position="40"/>
    </location>
</feature>
<name>A0A9D1AN45_9FIRM</name>
<evidence type="ECO:0000256" key="1">
    <source>
        <dbReference type="ARBA" id="ARBA00004651"/>
    </source>
</evidence>
<feature type="transmembrane region" description="Helical" evidence="8">
    <location>
        <begin position="46"/>
        <end position="67"/>
    </location>
</feature>
<gene>
    <name evidence="9" type="ORF">IAB89_02530</name>
</gene>
<dbReference type="GO" id="GO:0008643">
    <property type="term" value="P:carbohydrate transport"/>
    <property type="evidence" value="ECO:0007669"/>
    <property type="project" value="InterPro"/>
</dbReference>
<feature type="transmembrane region" description="Helical" evidence="8">
    <location>
        <begin position="79"/>
        <end position="99"/>
    </location>
</feature>
<protein>
    <submittedName>
        <fullName evidence="9">MFS transporter</fullName>
    </submittedName>
</protein>
<evidence type="ECO:0000256" key="3">
    <source>
        <dbReference type="ARBA" id="ARBA00022475"/>
    </source>
</evidence>
<dbReference type="SUPFAM" id="SSF103473">
    <property type="entry name" value="MFS general substrate transporter"/>
    <property type="match status" value="1"/>
</dbReference>
<reference evidence="9" key="2">
    <citation type="journal article" date="2021" name="PeerJ">
        <title>Extensive microbial diversity within the chicken gut microbiome revealed by metagenomics and culture.</title>
        <authorList>
            <person name="Gilroy R."/>
            <person name="Ravi A."/>
            <person name="Getino M."/>
            <person name="Pursley I."/>
            <person name="Horton D.L."/>
            <person name="Alikhan N.F."/>
            <person name="Baker D."/>
            <person name="Gharbi K."/>
            <person name="Hall N."/>
            <person name="Watson M."/>
            <person name="Adriaenssens E.M."/>
            <person name="Foster-Nyarko E."/>
            <person name="Jarju S."/>
            <person name="Secka A."/>
            <person name="Antonio M."/>
            <person name="Oren A."/>
            <person name="Chaudhuri R.R."/>
            <person name="La Ragione R."/>
            <person name="Hildebrand F."/>
            <person name="Pallen M.J."/>
        </authorList>
    </citation>
    <scope>NUCLEOTIDE SEQUENCE</scope>
    <source>
        <strain evidence="9">ChiSxjej1B13-7958</strain>
    </source>
</reference>
<feature type="transmembrane region" description="Helical" evidence="8">
    <location>
        <begin position="292"/>
        <end position="311"/>
    </location>
</feature>
<proteinExistence type="predicted"/>